<dbReference type="Proteomes" id="UP000270296">
    <property type="component" value="Unassembled WGS sequence"/>
</dbReference>
<accession>A0A183IQ25</accession>
<keyword evidence="3" id="KW-1185">Reference proteome</keyword>
<evidence type="ECO:0000313" key="2">
    <source>
        <dbReference type="EMBL" id="VDP08119.1"/>
    </source>
</evidence>
<evidence type="ECO:0000313" key="3">
    <source>
        <dbReference type="Proteomes" id="UP000270296"/>
    </source>
</evidence>
<evidence type="ECO:0000313" key="4">
    <source>
        <dbReference type="WBParaSite" id="SBAD_0000594801-mRNA-1"/>
    </source>
</evidence>
<reference evidence="2 3" key="2">
    <citation type="submission" date="2018-11" db="EMBL/GenBank/DDBJ databases">
        <authorList>
            <consortium name="Pathogen Informatics"/>
        </authorList>
    </citation>
    <scope>NUCLEOTIDE SEQUENCE [LARGE SCALE GENOMIC DNA]</scope>
</reference>
<keyword evidence="1" id="KW-0812">Transmembrane</keyword>
<dbReference type="WBParaSite" id="SBAD_0000594801-mRNA-1">
    <property type="protein sequence ID" value="SBAD_0000594801-mRNA-1"/>
    <property type="gene ID" value="SBAD_0000594801"/>
</dbReference>
<reference evidence="4" key="1">
    <citation type="submission" date="2016-06" db="UniProtKB">
        <authorList>
            <consortium name="WormBaseParasite"/>
        </authorList>
    </citation>
    <scope>IDENTIFICATION</scope>
</reference>
<name>A0A183IQ25_9BILA</name>
<organism evidence="4">
    <name type="scientific">Soboliphyme baturini</name>
    <dbReference type="NCBI Taxonomy" id="241478"/>
    <lineage>
        <taxon>Eukaryota</taxon>
        <taxon>Metazoa</taxon>
        <taxon>Ecdysozoa</taxon>
        <taxon>Nematoda</taxon>
        <taxon>Enoplea</taxon>
        <taxon>Dorylaimia</taxon>
        <taxon>Dioctophymatida</taxon>
        <taxon>Dioctophymatoidea</taxon>
        <taxon>Soboliphymatidae</taxon>
        <taxon>Soboliphyme</taxon>
    </lineage>
</organism>
<dbReference type="EMBL" id="UZAM01009199">
    <property type="protein sequence ID" value="VDP08119.1"/>
    <property type="molecule type" value="Genomic_DNA"/>
</dbReference>
<proteinExistence type="predicted"/>
<sequence length="163" mass="17449">MAQCTALSIKKMVLDREDSCPVSDTENARAVLSSSCDQRAEVDKAVSCGIGKLALLLGGCGLVTLGTLLTLRRFSVREIADVALPVWSLNASTGRPVGQNDVGAYDETWHSDRLACVIDQLCEGSAGWTDRAPFPDISTSLRGLTPLYATSLAFDAALFRREP</sequence>
<keyword evidence="1" id="KW-1133">Transmembrane helix</keyword>
<protein>
    <submittedName>
        <fullName evidence="4">Transmembrane protein</fullName>
    </submittedName>
</protein>
<feature type="transmembrane region" description="Helical" evidence="1">
    <location>
        <begin position="53"/>
        <end position="71"/>
    </location>
</feature>
<gene>
    <name evidence="2" type="ORF">SBAD_LOCUS5722</name>
</gene>
<keyword evidence="1" id="KW-0472">Membrane</keyword>
<evidence type="ECO:0000256" key="1">
    <source>
        <dbReference type="SAM" id="Phobius"/>
    </source>
</evidence>
<dbReference type="AlphaFoldDB" id="A0A183IQ25"/>